<organism evidence="10 11">
    <name type="scientific">Talaromyces proteolyticus</name>
    <dbReference type="NCBI Taxonomy" id="1131652"/>
    <lineage>
        <taxon>Eukaryota</taxon>
        <taxon>Fungi</taxon>
        <taxon>Dikarya</taxon>
        <taxon>Ascomycota</taxon>
        <taxon>Pezizomycotina</taxon>
        <taxon>Eurotiomycetes</taxon>
        <taxon>Eurotiomycetidae</taxon>
        <taxon>Eurotiales</taxon>
        <taxon>Trichocomaceae</taxon>
        <taxon>Talaromyces</taxon>
        <taxon>Talaromyces sect. Bacilispori</taxon>
    </lineage>
</organism>
<keyword evidence="4" id="KW-0677">Repeat</keyword>
<dbReference type="InterPro" id="IPR047544">
    <property type="entry name" value="RING-HC_RBR_RNF216"/>
</dbReference>
<dbReference type="CDD" id="cd20353">
    <property type="entry name" value="Rcat_RBR_RNF216"/>
    <property type="match status" value="1"/>
</dbReference>
<dbReference type="RefSeq" id="XP_046071576.1">
    <property type="nucleotide sequence ID" value="XM_046209777.1"/>
</dbReference>
<dbReference type="CDD" id="cd20339">
    <property type="entry name" value="BRcat_RBR_RNF216"/>
    <property type="match status" value="1"/>
</dbReference>
<feature type="coiled-coil region" evidence="8">
    <location>
        <begin position="625"/>
        <end position="662"/>
    </location>
</feature>
<keyword evidence="11" id="KW-1185">Reference proteome</keyword>
<dbReference type="GO" id="GO:0008270">
    <property type="term" value="F:zinc ion binding"/>
    <property type="evidence" value="ECO:0007669"/>
    <property type="project" value="UniProtKB-KW"/>
</dbReference>
<proteinExistence type="predicted"/>
<evidence type="ECO:0000256" key="3">
    <source>
        <dbReference type="ARBA" id="ARBA00022723"/>
    </source>
</evidence>
<evidence type="ECO:0000256" key="7">
    <source>
        <dbReference type="ARBA" id="ARBA00022833"/>
    </source>
</evidence>
<dbReference type="PANTHER" id="PTHR22770:SF47">
    <property type="entry name" value="E3 UBIQUITIN-PROTEIN LIGASE RNF216"/>
    <property type="match status" value="1"/>
</dbReference>
<reference evidence="10" key="1">
    <citation type="submission" date="2021-12" db="EMBL/GenBank/DDBJ databases">
        <title>Convergent genome expansion in fungi linked to evolution of root-endophyte symbiosis.</title>
        <authorList>
            <consortium name="DOE Joint Genome Institute"/>
            <person name="Ke Y.-H."/>
            <person name="Bonito G."/>
            <person name="Liao H.-L."/>
            <person name="Looney B."/>
            <person name="Rojas-Flechas A."/>
            <person name="Nash J."/>
            <person name="Hameed K."/>
            <person name="Schadt C."/>
            <person name="Martin F."/>
            <person name="Crous P.W."/>
            <person name="Miettinen O."/>
            <person name="Magnuson J.K."/>
            <person name="Labbe J."/>
            <person name="Jacobson D."/>
            <person name="Doktycz M.J."/>
            <person name="Veneault-Fourrey C."/>
            <person name="Kuo A."/>
            <person name="Mondo S."/>
            <person name="Calhoun S."/>
            <person name="Riley R."/>
            <person name="Ohm R."/>
            <person name="LaButti K."/>
            <person name="Andreopoulos B."/>
            <person name="Pangilinan J."/>
            <person name="Nolan M."/>
            <person name="Tritt A."/>
            <person name="Clum A."/>
            <person name="Lipzen A."/>
            <person name="Daum C."/>
            <person name="Barry K."/>
            <person name="Grigoriev I.V."/>
            <person name="Vilgalys R."/>
        </authorList>
    </citation>
    <scope>NUCLEOTIDE SEQUENCE</scope>
    <source>
        <strain evidence="10">PMI_201</strain>
    </source>
</reference>
<dbReference type="CDD" id="cd16630">
    <property type="entry name" value="RING-HC_RBR_RNF216"/>
    <property type="match status" value="1"/>
</dbReference>
<evidence type="ECO:0000256" key="8">
    <source>
        <dbReference type="SAM" id="Coils"/>
    </source>
</evidence>
<comment type="caution">
    <text evidence="10">The sequence shown here is derived from an EMBL/GenBank/DDBJ whole genome shotgun (WGS) entry which is preliminary data.</text>
</comment>
<evidence type="ECO:0000256" key="5">
    <source>
        <dbReference type="ARBA" id="ARBA00022771"/>
    </source>
</evidence>
<dbReference type="Pfam" id="PF26200">
    <property type="entry name" value="Rcat_RNF216"/>
    <property type="match status" value="1"/>
</dbReference>
<evidence type="ECO:0000313" key="11">
    <source>
        <dbReference type="Proteomes" id="UP001201262"/>
    </source>
</evidence>
<dbReference type="EMBL" id="JAJTJA010000007">
    <property type="protein sequence ID" value="KAH8696640.1"/>
    <property type="molecule type" value="Genomic_DNA"/>
</dbReference>
<keyword evidence="7" id="KW-0862">Zinc</keyword>
<keyword evidence="8" id="KW-0175">Coiled coil</keyword>
<dbReference type="Proteomes" id="UP001201262">
    <property type="component" value="Unassembled WGS sequence"/>
</dbReference>
<dbReference type="Gene3D" id="1.20.120.1750">
    <property type="match status" value="1"/>
</dbReference>
<evidence type="ECO:0000259" key="9">
    <source>
        <dbReference type="PROSITE" id="PS51873"/>
    </source>
</evidence>
<dbReference type="AlphaFoldDB" id="A0AAD4KQ18"/>
<dbReference type="InterPro" id="IPR047545">
    <property type="entry name" value="BRcat_RBR_RNF216"/>
</dbReference>
<keyword evidence="3" id="KW-0479">Metal-binding</keyword>
<dbReference type="PANTHER" id="PTHR22770">
    <property type="entry name" value="UBIQUITIN CONJUGATING ENZYME 7 INTERACTING PROTEIN-RELATED"/>
    <property type="match status" value="1"/>
</dbReference>
<dbReference type="InterPro" id="IPR051628">
    <property type="entry name" value="LUBAC_E3_Ligases"/>
</dbReference>
<dbReference type="GeneID" id="70240064"/>
<accession>A0AAD4KQ18</accession>
<dbReference type="InterPro" id="IPR002867">
    <property type="entry name" value="IBR_dom"/>
</dbReference>
<dbReference type="InterPro" id="IPR047546">
    <property type="entry name" value="Rcat_RBR_RNF216"/>
</dbReference>
<protein>
    <recommendedName>
        <fullName evidence="9">RING-type domain-containing protein</fullName>
    </recommendedName>
</protein>
<evidence type="ECO:0000256" key="4">
    <source>
        <dbReference type="ARBA" id="ARBA00022737"/>
    </source>
</evidence>
<comment type="pathway">
    <text evidence="1">Protein modification; protein ubiquitination.</text>
</comment>
<dbReference type="SUPFAM" id="SSF57850">
    <property type="entry name" value="RING/U-box"/>
    <property type="match status" value="1"/>
</dbReference>
<dbReference type="GO" id="GO:0016740">
    <property type="term" value="F:transferase activity"/>
    <property type="evidence" value="ECO:0007669"/>
    <property type="project" value="UniProtKB-KW"/>
</dbReference>
<gene>
    <name evidence="10" type="ORF">BGW36DRAFT_189411</name>
</gene>
<keyword evidence="6" id="KW-0833">Ubl conjugation pathway</keyword>
<evidence type="ECO:0000256" key="1">
    <source>
        <dbReference type="ARBA" id="ARBA00004906"/>
    </source>
</evidence>
<evidence type="ECO:0000313" key="10">
    <source>
        <dbReference type="EMBL" id="KAH8696640.1"/>
    </source>
</evidence>
<dbReference type="SMART" id="SM00647">
    <property type="entry name" value="IBR"/>
    <property type="match status" value="2"/>
</dbReference>
<evidence type="ECO:0000256" key="6">
    <source>
        <dbReference type="ARBA" id="ARBA00022786"/>
    </source>
</evidence>
<name>A0AAD4KQ18_9EURO</name>
<dbReference type="PROSITE" id="PS51873">
    <property type="entry name" value="TRIAD"/>
    <property type="match status" value="1"/>
</dbReference>
<evidence type="ECO:0000256" key="2">
    <source>
        <dbReference type="ARBA" id="ARBA00022679"/>
    </source>
</evidence>
<keyword evidence="5" id="KW-0863">Zinc-finger</keyword>
<keyword evidence="2" id="KW-0808">Transferase</keyword>
<dbReference type="InterPro" id="IPR044066">
    <property type="entry name" value="TRIAD_supradom"/>
</dbReference>
<sequence>MNPYHVRPNIDVVDLTADGPTNNNVFSSTDTVRGYQYTKEISFKTMIKDIFPDICETFLMLLYARYIDRISDEFSLLQIAHEAFDEILNMRPSYPKEVVKKRRRIGDNEENSDGEEEEDGLYIARSKRDGTYSLEAIRILAAEFPFLQFAVVRRQFVLHQSLEAAYQALHTINHSENPDPSIRLRRARPRHEINLPGPMRRELDRARKGIADKEAAKKVEEDERINEEKYRNAGTLIDCQCCFSEIAPNRSLPCENDNMHFFCFQCVITGAKTKVGQMKYDLHCFDVSGCKAGFNKKLLTMVIGDKLMKKLEYLQQRDEISQAHIEGLEECPFCDYIAICPSVDENKEFNCENPDCEKVSCRLCRHETHIPQTCDEAKKERGVPERRVVEEAMTQALIRTCPKCKVAIIKEDGCNKIQCRCGTLICDVCKEDITKVGYNHFAPHRGAKCPPNEIDYGHHRQRDEVKRAEKEAVDKILATNGEIKPEYLQIKNKDAAESLSRERPRAGRGVAYLGQPLRQHNVQDMRLPHVDWHPRPLPMMNQPARLPVEAYPLDRIAFAPHPLQPGPPQPLEEHPRLRFMRETMAARRQAAPSQTGNLQMGGLRENHAPVPDRFPVFPPFPPFPTDELRALMTQLEQQTDRLQRQRQQYELHQQEEQLYRQRTEM</sequence>
<feature type="domain" description="RING-type" evidence="9">
    <location>
        <begin position="235"/>
        <end position="453"/>
    </location>
</feature>